<proteinExistence type="inferred from homology"/>
<dbReference type="InterPro" id="IPR000847">
    <property type="entry name" value="LysR_HTH_N"/>
</dbReference>
<dbReference type="InterPro" id="IPR037402">
    <property type="entry name" value="YidZ_PBP2"/>
</dbReference>
<dbReference type="Gene3D" id="1.10.10.10">
    <property type="entry name" value="Winged helix-like DNA-binding domain superfamily/Winged helix DNA-binding domain"/>
    <property type="match status" value="1"/>
</dbReference>
<evidence type="ECO:0000256" key="3">
    <source>
        <dbReference type="ARBA" id="ARBA00023125"/>
    </source>
</evidence>
<dbReference type="GO" id="GO:0003700">
    <property type="term" value="F:DNA-binding transcription factor activity"/>
    <property type="evidence" value="ECO:0007669"/>
    <property type="project" value="InterPro"/>
</dbReference>
<keyword evidence="3" id="KW-0238">DNA-binding</keyword>
<dbReference type="PRINTS" id="PR00039">
    <property type="entry name" value="HTHLYSR"/>
</dbReference>
<dbReference type="PROSITE" id="PS50931">
    <property type="entry name" value="HTH_LYSR"/>
    <property type="match status" value="1"/>
</dbReference>
<evidence type="ECO:0000313" key="7">
    <source>
        <dbReference type="Proteomes" id="UP000028488"/>
    </source>
</evidence>
<dbReference type="InterPro" id="IPR005119">
    <property type="entry name" value="LysR_subst-bd"/>
</dbReference>
<dbReference type="RefSeq" id="WP_037230464.1">
    <property type="nucleotide sequence ID" value="NZ_CP008947.1"/>
</dbReference>
<keyword evidence="2" id="KW-0805">Transcription regulation</keyword>
<dbReference type="EMBL" id="CP008947">
    <property type="protein sequence ID" value="AII06160.1"/>
    <property type="molecule type" value="Genomic_DNA"/>
</dbReference>
<dbReference type="SUPFAM" id="SSF46785">
    <property type="entry name" value="Winged helix' DNA-binding domain"/>
    <property type="match status" value="1"/>
</dbReference>
<dbReference type="Proteomes" id="UP000028488">
    <property type="component" value="Chromosome"/>
</dbReference>
<evidence type="ECO:0000256" key="1">
    <source>
        <dbReference type="ARBA" id="ARBA00009437"/>
    </source>
</evidence>
<protein>
    <submittedName>
        <fullName evidence="6">LysR family transcriptional regulator</fullName>
    </submittedName>
</protein>
<reference evidence="6 7" key="1">
    <citation type="submission" date="2014-07" db="EMBL/GenBank/DDBJ databases">
        <title>Genome Sequence of Rhodococcus opacus Strain R7, a Biodegrader of Mono- and Polycyclic Aromatic Hydrocarbons.</title>
        <authorList>
            <person name="Di Gennaro P."/>
            <person name="Zampolli J."/>
            <person name="Presti I."/>
            <person name="Cappelletti M."/>
            <person name="D'Ursi P."/>
            <person name="Orro A."/>
            <person name="Mezzelani A."/>
            <person name="Milanesi L."/>
        </authorList>
    </citation>
    <scope>NUCLEOTIDE SEQUENCE [LARGE SCALE GENOMIC DNA]</scope>
    <source>
        <strain evidence="6 7">R7</strain>
    </source>
</reference>
<organism evidence="6 7">
    <name type="scientific">Rhodococcus opacus</name>
    <name type="common">Nocardia opaca</name>
    <dbReference type="NCBI Taxonomy" id="37919"/>
    <lineage>
        <taxon>Bacteria</taxon>
        <taxon>Bacillati</taxon>
        <taxon>Actinomycetota</taxon>
        <taxon>Actinomycetes</taxon>
        <taxon>Mycobacteriales</taxon>
        <taxon>Nocardiaceae</taxon>
        <taxon>Rhodococcus</taxon>
    </lineage>
</organism>
<dbReference type="PANTHER" id="PTHR30118">
    <property type="entry name" value="HTH-TYPE TRANSCRIPTIONAL REGULATOR LEUO-RELATED"/>
    <property type="match status" value="1"/>
</dbReference>
<dbReference type="Gene3D" id="3.40.190.10">
    <property type="entry name" value="Periplasmic binding protein-like II"/>
    <property type="match status" value="2"/>
</dbReference>
<dbReference type="GO" id="GO:0003677">
    <property type="term" value="F:DNA binding"/>
    <property type="evidence" value="ECO:0007669"/>
    <property type="project" value="UniProtKB-KW"/>
</dbReference>
<dbReference type="InterPro" id="IPR036388">
    <property type="entry name" value="WH-like_DNA-bd_sf"/>
</dbReference>
<evidence type="ECO:0000256" key="4">
    <source>
        <dbReference type="ARBA" id="ARBA00023163"/>
    </source>
</evidence>
<dbReference type="AlphaFoldDB" id="A0A076EJ02"/>
<evidence type="ECO:0000256" key="2">
    <source>
        <dbReference type="ARBA" id="ARBA00023015"/>
    </source>
</evidence>
<accession>A0A076EJ02</accession>
<sequence length="307" mass="34220">MSSIQRISGHRAKLDLNLIVSLDALLRERSVSRAAIEVGLSQPAMSAALARLRRYFGDPLLARVGNSYQLTPLARSLVERTTVAISAVDRVLDAEPGIEIERSSREFTLIMSDYMLAAVGDTITRDLLSQAPHLRINFVQLRPEIVDRASDSLRTADALVVPRGFVSDLPSVDLFSDRWVCVVAEDNEHVGDAIRLDQLTEYPWAVFQTHPHAATTPLHQVRAQGVEPYVQVVGENYLALPYFVAHTDRIALLPERLAARMSGGMGIRPVDFPLTLAPLNHALWWHPMYNADPEHRWLRAQLAKSLA</sequence>
<gene>
    <name evidence="6" type="ORF">EP51_16730</name>
</gene>
<dbReference type="SUPFAM" id="SSF53850">
    <property type="entry name" value="Periplasmic binding protein-like II"/>
    <property type="match status" value="1"/>
</dbReference>
<dbReference type="Pfam" id="PF00126">
    <property type="entry name" value="HTH_1"/>
    <property type="match status" value="1"/>
</dbReference>
<keyword evidence="4" id="KW-0804">Transcription</keyword>
<name>A0A076EJ02_RHOOP</name>
<feature type="domain" description="HTH lysR-type" evidence="5">
    <location>
        <begin position="14"/>
        <end position="71"/>
    </location>
</feature>
<dbReference type="InterPro" id="IPR050389">
    <property type="entry name" value="LysR-type_TF"/>
</dbReference>
<dbReference type="eggNOG" id="COG0583">
    <property type="taxonomic scope" value="Bacteria"/>
</dbReference>
<dbReference type="PANTHER" id="PTHR30118:SF15">
    <property type="entry name" value="TRANSCRIPTIONAL REGULATORY PROTEIN"/>
    <property type="match status" value="1"/>
</dbReference>
<evidence type="ECO:0000259" key="5">
    <source>
        <dbReference type="PROSITE" id="PS50931"/>
    </source>
</evidence>
<evidence type="ECO:0000313" key="6">
    <source>
        <dbReference type="EMBL" id="AII06160.1"/>
    </source>
</evidence>
<dbReference type="InterPro" id="IPR036390">
    <property type="entry name" value="WH_DNA-bd_sf"/>
</dbReference>
<comment type="similarity">
    <text evidence="1">Belongs to the LysR transcriptional regulatory family.</text>
</comment>
<dbReference type="CDD" id="cd08417">
    <property type="entry name" value="PBP2_Nitroaromatics_like"/>
    <property type="match status" value="1"/>
</dbReference>
<dbReference type="Pfam" id="PF03466">
    <property type="entry name" value="LysR_substrate"/>
    <property type="match status" value="1"/>
</dbReference>